<dbReference type="AlphaFoldDB" id="A0A1N6RTQ6"/>
<name>A0A1N6RTQ6_9FLAO</name>
<keyword evidence="1" id="KW-0456">Lyase</keyword>
<proteinExistence type="predicted"/>
<protein>
    <submittedName>
        <fullName evidence="1">Isocitrate lyase</fullName>
    </submittedName>
</protein>
<dbReference type="OrthoDB" id="8629576at2"/>
<reference evidence="2" key="1">
    <citation type="submission" date="2017-01" db="EMBL/GenBank/DDBJ databases">
        <authorList>
            <person name="Varghese N."/>
            <person name="Submissions S."/>
        </authorList>
    </citation>
    <scope>NUCLEOTIDE SEQUENCE [LARGE SCALE GENOMIC DNA]</scope>
    <source>
        <strain evidence="2">DSM 15366</strain>
    </source>
</reference>
<gene>
    <name evidence="1" type="ORF">SAMN05421797_1011396</name>
</gene>
<accession>A0A1N6RTQ6</accession>
<dbReference type="STRING" id="228959.SAMN05421797_1011396"/>
<keyword evidence="2" id="KW-1185">Reference proteome</keyword>
<evidence type="ECO:0000313" key="2">
    <source>
        <dbReference type="Proteomes" id="UP000186953"/>
    </source>
</evidence>
<dbReference type="GO" id="GO:0016829">
    <property type="term" value="F:lyase activity"/>
    <property type="evidence" value="ECO:0007669"/>
    <property type="project" value="UniProtKB-KW"/>
</dbReference>
<dbReference type="RefSeq" id="WP_076547585.1">
    <property type="nucleotide sequence ID" value="NZ_FTMA01000001.1"/>
</dbReference>
<evidence type="ECO:0000313" key="1">
    <source>
        <dbReference type="EMBL" id="SIQ32198.1"/>
    </source>
</evidence>
<sequence>MLTERENMAEYDRDNLMDEAYDTSALAFRADLKIRSFQVDGARGAGIFQHLMISPTYYTTVLQMSDLT</sequence>
<dbReference type="EMBL" id="FTMA01000001">
    <property type="protein sequence ID" value="SIQ32198.1"/>
    <property type="molecule type" value="Genomic_DNA"/>
</dbReference>
<organism evidence="1 2">
    <name type="scientific">Maribacter ulvicola</name>
    <dbReference type="NCBI Taxonomy" id="228959"/>
    <lineage>
        <taxon>Bacteria</taxon>
        <taxon>Pseudomonadati</taxon>
        <taxon>Bacteroidota</taxon>
        <taxon>Flavobacteriia</taxon>
        <taxon>Flavobacteriales</taxon>
        <taxon>Flavobacteriaceae</taxon>
        <taxon>Maribacter</taxon>
    </lineage>
</organism>
<dbReference type="Proteomes" id="UP000186953">
    <property type="component" value="Unassembled WGS sequence"/>
</dbReference>